<proteinExistence type="predicted"/>
<dbReference type="Proteomes" id="UP000077173">
    <property type="component" value="Unassembled WGS sequence"/>
</dbReference>
<name>A0A176YKN8_9BRAD</name>
<protein>
    <submittedName>
        <fullName evidence="1">Uncharacterized protein</fullName>
    </submittedName>
</protein>
<dbReference type="EMBL" id="LSEF01000113">
    <property type="protein sequence ID" value="OAF07535.1"/>
    <property type="molecule type" value="Genomic_DNA"/>
</dbReference>
<accession>A0A176YKN8</accession>
<reference evidence="1 2" key="1">
    <citation type="submission" date="2016-02" db="EMBL/GenBank/DDBJ databases">
        <title>Draft genome sequence of the strain BR 10247T Bradyrhizobium neotropicale isolated from nodules of Centrolobium paraense.</title>
        <authorList>
            <person name="Simoes-Araujo J.L."/>
            <person name="Barauna A.C."/>
            <person name="Silva K."/>
            <person name="Zilli J.E."/>
        </authorList>
    </citation>
    <scope>NUCLEOTIDE SEQUENCE [LARGE SCALE GENOMIC DNA]</scope>
    <source>
        <strain evidence="1 2">BR 10247</strain>
    </source>
</reference>
<comment type="caution">
    <text evidence="1">The sequence shown here is derived from an EMBL/GenBank/DDBJ whole genome shotgun (WGS) entry which is preliminary data.</text>
</comment>
<evidence type="ECO:0000313" key="2">
    <source>
        <dbReference type="Proteomes" id="UP000077173"/>
    </source>
</evidence>
<keyword evidence="2" id="KW-1185">Reference proteome</keyword>
<organism evidence="1 2">
    <name type="scientific">Bradyrhizobium neotropicale</name>
    <dbReference type="NCBI Taxonomy" id="1497615"/>
    <lineage>
        <taxon>Bacteria</taxon>
        <taxon>Pseudomonadati</taxon>
        <taxon>Pseudomonadota</taxon>
        <taxon>Alphaproteobacteria</taxon>
        <taxon>Hyphomicrobiales</taxon>
        <taxon>Nitrobacteraceae</taxon>
        <taxon>Bradyrhizobium</taxon>
    </lineage>
</organism>
<evidence type="ECO:0000313" key="1">
    <source>
        <dbReference type="EMBL" id="OAF07535.1"/>
    </source>
</evidence>
<sequence length="79" mass="8267">MIAAVAAVLGLSTAKAAPLYECHGDPACQAKRDSMSRATYDRNIKRCLASAGATIEQWRAHAVPRGPADKVRACLAANG</sequence>
<gene>
    <name evidence="1" type="ORF">AXW67_30085</name>
</gene>
<dbReference type="AlphaFoldDB" id="A0A176YKN8"/>